<keyword evidence="6" id="KW-0378">Hydrolase</keyword>
<sequence>MYTVNNVFWAKKNEQKGCLRWLPLGQHLEDTREIIGMLWEHWLNPGQKEFLVGSMSFGNATTAKQVVQFLGAIHDLGKATPCFQTLPGYNYSDDLNYPLLEKLQGFGFKDISDFNSIFRKKSPHALAGQYLLTKFGVNSGIASIVGGHHGRPVNDLSEIKIQRSYENNYFQTENSEDPIYQLWNSEQYKLFERALNLSYFESAEDIPEFTQAGQLILSGLLIMADWISSNENYFPLFDIGLDQSVDQALRLRSGWEKWFKTFPIEKVGYESISQMYQDRFGFSPRSFQMQVAEETDDIDNPGIVILEAPMGEGKTEAALILAEQLMNKTGRSGIFFGLPTQATSNGIFPRVLGWLKKYAGSSLEVASIQLVHGKANLNTTFDLLKHGKSALNVIEESSAQSIGVDNQTDDESVIVNQWFTGRKTSILDDFVVGTVDQFLMVGLKQKHLALRHLGFSRKVVIIDEVHAYDAYMDQYLLEALVWMGAYGVPVIILSATLPVQKRQEFIHAYMKGRGIKGKNLRLTDEMMSSSAYPLMTYSDGDRVRQFNNFQKGNRSLLVTIQKISSIELMGQLKILMSKGGIIGLIVNTVQRAQELFEECVELFGEERIFLLHSKYLATHRIQKEKQLMSEIGKGADRPSNKLIIGTQVIEQSLDIDFDCLISDLAPMDLLIQRVGRLHRHMIERPIGFQTPVFYVLDTSPSFDFEPGSVHIYGNYILAKTQLYLPDTLLLPEDISPLVQKVYQTENIEALSTMKEDHDNKIANKESKAKKFRISDPLYPSPLRKKVSLNGLLKNSHPDESEEYSYAQVRDTQETIEVILVKKKGMGYTFIDSDEDISGKIEDYGVSKRLSLETITLPLALTQPYNVSETIKDLEVLNLRYLRDWQNNTWLKGSLGIILNEDLETVLNGYRLMYTLSKGLTYERVKESESF</sequence>
<dbReference type="InterPro" id="IPR001650">
    <property type="entry name" value="Helicase_C-like"/>
</dbReference>
<proteinExistence type="inferred from homology"/>
<dbReference type="GO" id="GO:0003676">
    <property type="term" value="F:nucleic acid binding"/>
    <property type="evidence" value="ECO:0007669"/>
    <property type="project" value="InterPro"/>
</dbReference>
<comment type="similarity">
    <text evidence="2">In the central section; belongs to the CRISPR-associated helicase Cas3 family.</text>
</comment>
<dbReference type="InterPro" id="IPR054712">
    <property type="entry name" value="Cas3-like_dom"/>
</dbReference>
<evidence type="ECO:0000256" key="3">
    <source>
        <dbReference type="ARBA" id="ARBA00022722"/>
    </source>
</evidence>
<dbReference type="SMART" id="SM00490">
    <property type="entry name" value="HELICc"/>
    <property type="match status" value="1"/>
</dbReference>
<dbReference type="GO" id="GO:0004519">
    <property type="term" value="F:endonuclease activity"/>
    <property type="evidence" value="ECO:0007669"/>
    <property type="project" value="UniProtKB-KW"/>
</dbReference>
<evidence type="ECO:0000256" key="9">
    <source>
        <dbReference type="ARBA" id="ARBA00023118"/>
    </source>
</evidence>
<evidence type="ECO:0000256" key="6">
    <source>
        <dbReference type="ARBA" id="ARBA00022801"/>
    </source>
</evidence>
<keyword evidence="3" id="KW-0540">Nuclease</keyword>
<dbReference type="Gene3D" id="3.40.50.300">
    <property type="entry name" value="P-loop containing nucleotide triphosphate hydrolases"/>
    <property type="match status" value="2"/>
</dbReference>
<dbReference type="EMBL" id="PKHE01000013">
    <property type="protein sequence ID" value="PKY88589.1"/>
    <property type="molecule type" value="Genomic_DNA"/>
</dbReference>
<reference evidence="12 13" key="1">
    <citation type="submission" date="2017-12" db="EMBL/GenBank/DDBJ databases">
        <title>Phylogenetic diversity of female urinary microbiome.</title>
        <authorList>
            <person name="Thomas-White K."/>
            <person name="Wolfe A.J."/>
        </authorList>
    </citation>
    <scope>NUCLEOTIDE SEQUENCE [LARGE SCALE GENOMIC DNA]</scope>
    <source>
        <strain evidence="12 13">UMB0898</strain>
    </source>
</reference>
<protein>
    <submittedName>
        <fullName evidence="12">CRISPR-associated helicase/endonuclease Cas3</fullName>
    </submittedName>
</protein>
<dbReference type="AlphaFoldDB" id="A0A2I1JYY7"/>
<keyword evidence="8" id="KW-0067">ATP-binding</keyword>
<evidence type="ECO:0000256" key="8">
    <source>
        <dbReference type="ARBA" id="ARBA00022840"/>
    </source>
</evidence>
<keyword evidence="4" id="KW-0479">Metal-binding</keyword>
<dbReference type="InterPro" id="IPR041372">
    <property type="entry name" value="Cas3_C"/>
</dbReference>
<dbReference type="InterPro" id="IPR038257">
    <property type="entry name" value="CRISPR-assoc_Cas3_HD_sf"/>
</dbReference>
<gene>
    <name evidence="12" type="ORF">CYJ57_05400</name>
</gene>
<dbReference type="Pfam" id="PF00270">
    <property type="entry name" value="DEAD"/>
    <property type="match status" value="1"/>
</dbReference>
<comment type="caution">
    <text evidence="12">The sequence shown here is derived from an EMBL/GenBank/DDBJ whole genome shotgun (WGS) entry which is preliminary data.</text>
</comment>
<dbReference type="Pfam" id="PF22590">
    <property type="entry name" value="Cas3-like_C_2"/>
    <property type="match status" value="1"/>
</dbReference>
<comment type="similarity">
    <text evidence="1">In the N-terminal section; belongs to the CRISPR-associated nuclease Cas3-HD family.</text>
</comment>
<keyword evidence="5" id="KW-0547">Nucleotide-binding</keyword>
<evidence type="ECO:0000313" key="13">
    <source>
        <dbReference type="Proteomes" id="UP000234384"/>
    </source>
</evidence>
<evidence type="ECO:0000256" key="2">
    <source>
        <dbReference type="ARBA" id="ARBA00009046"/>
    </source>
</evidence>
<dbReference type="Proteomes" id="UP000234384">
    <property type="component" value="Unassembled WGS sequence"/>
</dbReference>
<feature type="domain" description="Helicase ATP-binding" evidence="10">
    <location>
        <begin position="295"/>
        <end position="515"/>
    </location>
</feature>
<keyword evidence="9" id="KW-0051">Antiviral defense</keyword>
<dbReference type="GO" id="GO:0016787">
    <property type="term" value="F:hydrolase activity"/>
    <property type="evidence" value="ECO:0007669"/>
    <property type="project" value="UniProtKB-KW"/>
</dbReference>
<organism evidence="12 13">
    <name type="scientific">Falseniella ignava</name>
    <dbReference type="NCBI Taxonomy" id="137730"/>
    <lineage>
        <taxon>Bacteria</taxon>
        <taxon>Bacillati</taxon>
        <taxon>Bacillota</taxon>
        <taxon>Bacilli</taxon>
        <taxon>Lactobacillales</taxon>
        <taxon>Aerococcaceae</taxon>
        <taxon>Falseniella</taxon>
    </lineage>
</organism>
<evidence type="ECO:0000256" key="7">
    <source>
        <dbReference type="ARBA" id="ARBA00022806"/>
    </source>
</evidence>
<keyword evidence="7" id="KW-0347">Helicase</keyword>
<dbReference type="GO" id="GO:0004386">
    <property type="term" value="F:helicase activity"/>
    <property type="evidence" value="ECO:0007669"/>
    <property type="project" value="UniProtKB-KW"/>
</dbReference>
<evidence type="ECO:0000259" key="10">
    <source>
        <dbReference type="PROSITE" id="PS51192"/>
    </source>
</evidence>
<dbReference type="GO" id="GO:0051607">
    <property type="term" value="P:defense response to virus"/>
    <property type="evidence" value="ECO:0007669"/>
    <property type="project" value="UniProtKB-KW"/>
</dbReference>
<dbReference type="SMART" id="SM00487">
    <property type="entry name" value="DEXDc"/>
    <property type="match status" value="1"/>
</dbReference>
<dbReference type="NCBIfam" id="TIGR01596">
    <property type="entry name" value="cas3_HD"/>
    <property type="match status" value="1"/>
</dbReference>
<dbReference type="SUPFAM" id="SSF52540">
    <property type="entry name" value="P-loop containing nucleoside triphosphate hydrolases"/>
    <property type="match status" value="1"/>
</dbReference>
<feature type="domain" description="HD Cas3-type" evidence="11">
    <location>
        <begin position="17"/>
        <end position="227"/>
    </location>
</feature>
<evidence type="ECO:0000313" key="12">
    <source>
        <dbReference type="EMBL" id="PKY88589.1"/>
    </source>
</evidence>
<dbReference type="Pfam" id="PF18019">
    <property type="entry name" value="Cas3_HD"/>
    <property type="match status" value="1"/>
</dbReference>
<name>A0A2I1JYY7_9LACT</name>
<dbReference type="InterPro" id="IPR027417">
    <property type="entry name" value="P-loop_NTPase"/>
</dbReference>
<evidence type="ECO:0000256" key="4">
    <source>
        <dbReference type="ARBA" id="ARBA00022723"/>
    </source>
</evidence>
<dbReference type="InterPro" id="IPR014001">
    <property type="entry name" value="Helicase_ATP-bd"/>
</dbReference>
<dbReference type="CDD" id="cd09641">
    <property type="entry name" value="Cas3''_I"/>
    <property type="match status" value="1"/>
</dbReference>
<dbReference type="OrthoDB" id="9810236at2"/>
<dbReference type="InterPro" id="IPR011545">
    <property type="entry name" value="DEAD/DEAH_box_helicase_dom"/>
</dbReference>
<dbReference type="Pfam" id="PF18395">
    <property type="entry name" value="Cas3_C"/>
    <property type="match status" value="1"/>
</dbReference>
<dbReference type="PROSITE" id="PS51192">
    <property type="entry name" value="HELICASE_ATP_BIND_1"/>
    <property type="match status" value="1"/>
</dbReference>
<evidence type="ECO:0000256" key="1">
    <source>
        <dbReference type="ARBA" id="ARBA00006847"/>
    </source>
</evidence>
<dbReference type="InterPro" id="IPR006483">
    <property type="entry name" value="CRISPR-assoc_Cas3_HD"/>
</dbReference>
<accession>A0A2I1JYY7</accession>
<evidence type="ECO:0000256" key="5">
    <source>
        <dbReference type="ARBA" id="ARBA00022741"/>
    </source>
</evidence>
<dbReference type="GO" id="GO:0046872">
    <property type="term" value="F:metal ion binding"/>
    <property type="evidence" value="ECO:0007669"/>
    <property type="project" value="UniProtKB-KW"/>
</dbReference>
<dbReference type="InterPro" id="IPR006474">
    <property type="entry name" value="Helicase_Cas3_CRISPR-ass_core"/>
</dbReference>
<dbReference type="Gene3D" id="1.10.3210.30">
    <property type="match status" value="1"/>
</dbReference>
<keyword evidence="12" id="KW-0255">Endonuclease</keyword>
<dbReference type="GO" id="GO:0005524">
    <property type="term" value="F:ATP binding"/>
    <property type="evidence" value="ECO:0007669"/>
    <property type="project" value="UniProtKB-KW"/>
</dbReference>
<dbReference type="NCBIfam" id="TIGR01587">
    <property type="entry name" value="cas3_core"/>
    <property type="match status" value="1"/>
</dbReference>
<evidence type="ECO:0000259" key="11">
    <source>
        <dbReference type="PROSITE" id="PS51643"/>
    </source>
</evidence>
<dbReference type="PROSITE" id="PS51643">
    <property type="entry name" value="HD_CAS3"/>
    <property type="match status" value="1"/>
</dbReference>